<dbReference type="Proteomes" id="UP000594632">
    <property type="component" value="Chromosome"/>
</dbReference>
<evidence type="ECO:0000313" key="23">
    <source>
        <dbReference type="Proteomes" id="UP000278715"/>
    </source>
</evidence>
<dbReference type="EMBL" id="CP033239">
    <property type="protein sequence ID" value="AZF79719.1"/>
    <property type="molecule type" value="Genomic_DNA"/>
</dbReference>
<dbReference type="Proteomes" id="UP000275843">
    <property type="component" value="Chromosome"/>
</dbReference>
<dbReference type="RefSeq" id="WP_009992770.1">
    <property type="nucleotide sequence ID" value="NZ_CP011055.2"/>
</dbReference>
<accession>A0A0E3MHH8</accession>
<evidence type="ECO:0000313" key="25">
    <source>
        <dbReference type="Proteomes" id="UP000594632"/>
    </source>
</evidence>
<dbReference type="Proteomes" id="UP000278715">
    <property type="component" value="Chromosome"/>
</dbReference>
<evidence type="ECO:0000313" key="3">
    <source>
        <dbReference type="EMBL" id="AKA77479.1"/>
    </source>
</evidence>
<dbReference type="GeneID" id="1453409"/>
<evidence type="ECO:0000313" key="10">
    <source>
        <dbReference type="EMBL" id="AZF82325.1"/>
    </source>
</evidence>
<feature type="transmembrane region" description="Helical" evidence="1">
    <location>
        <begin position="25"/>
        <end position="43"/>
    </location>
</feature>
<dbReference type="GeneID" id="44130674"/>
<evidence type="ECO:0000313" key="4">
    <source>
        <dbReference type="EMBL" id="AKA80169.1"/>
    </source>
</evidence>
<proteinExistence type="predicted"/>
<dbReference type="OrthoDB" id="43716at2157"/>
<reference evidence="4" key="5">
    <citation type="submission" date="2018-10" db="EMBL/GenBank/DDBJ databases">
        <authorList>
            <person name="McCarthy S."/>
            <person name="Gradnigo J."/>
            <person name="Johnson T."/>
            <person name="Payne S."/>
            <person name="Lipzen A."/>
            <person name="Schackwitz W."/>
            <person name="Martin J."/>
            <person name="Moriyama E."/>
            <person name="Blum P."/>
        </authorList>
    </citation>
    <scope>NUCLEOTIDE SEQUENCE</scope>
    <source>
        <strain evidence="2">SARC-B</strain>
        <strain evidence="3">SARC-C</strain>
        <strain evidence="4">SULA</strain>
    </source>
</reference>
<reference evidence="14 15" key="1">
    <citation type="journal article" date="2015" name="Genome Announc.">
        <title>Complete Genome Sequence of Sulfolobus solfataricus Strain 98/2 and Evolved Derivatives.</title>
        <authorList>
            <person name="McCarthy S."/>
            <person name="Gradnigo J."/>
            <person name="Johnson T."/>
            <person name="Payne S."/>
            <person name="Lipzen A."/>
            <person name="Martin J."/>
            <person name="Schackwitz W."/>
            <person name="Moriyama E."/>
            <person name="Blum P."/>
        </authorList>
    </citation>
    <scope>NUCLEOTIDE SEQUENCE [LARGE SCALE GENOMIC DNA]</scope>
    <source>
        <strain evidence="14">98/2 SULC</strain>
        <strain evidence="2">SARC-B</strain>
        <strain evidence="3">SARC-C</strain>
        <strain evidence="4 16">SULA</strain>
        <strain evidence="15">SULB</strain>
    </source>
</reference>
<evidence type="ECO:0000313" key="15">
    <source>
        <dbReference type="Proteomes" id="UP000033085"/>
    </source>
</evidence>
<dbReference type="Proteomes" id="UP000033106">
    <property type="component" value="Chromosome"/>
</dbReference>
<dbReference type="Proteomes" id="UP000282269">
    <property type="component" value="Chromosome"/>
</dbReference>
<keyword evidence="1" id="KW-1133">Transmembrane helix</keyword>
<dbReference type="Proteomes" id="UP000273194">
    <property type="component" value="Chromosome"/>
</dbReference>
<evidence type="ECO:0000313" key="6">
    <source>
        <dbReference type="EMBL" id="AZF71871.1"/>
    </source>
</evidence>
<dbReference type="EMBL" id="CP011056">
    <property type="protein sequence ID" value="AKA77479.1"/>
    <property type="molecule type" value="Genomic_DNA"/>
</dbReference>
<keyword evidence="1" id="KW-0472">Membrane</keyword>
<dbReference type="EMBL" id="LT549890">
    <property type="protein sequence ID" value="SAI85558.1"/>
    <property type="molecule type" value="Genomic_DNA"/>
</dbReference>
<evidence type="ECO:0000313" key="11">
    <source>
        <dbReference type="EMBL" id="AZF84917.1"/>
    </source>
</evidence>
<evidence type="ECO:0000313" key="2">
    <source>
        <dbReference type="EMBL" id="AKA74783.1"/>
    </source>
</evidence>
<keyword evidence="1" id="KW-0812">Transmembrane</keyword>
<dbReference type="Proteomes" id="UP000076770">
    <property type="component" value="Chromosome i"/>
</dbReference>
<evidence type="ECO:0000313" key="17">
    <source>
        <dbReference type="Proteomes" id="UP000076770"/>
    </source>
</evidence>
<evidence type="ECO:0000313" key="16">
    <source>
        <dbReference type="Proteomes" id="UP000033106"/>
    </source>
</evidence>
<reference evidence="17" key="3">
    <citation type="submission" date="2016-04" db="EMBL/GenBank/DDBJ databases">
        <authorList>
            <person name="Shah S.A."/>
            <person name="Garrett R.A."/>
        </authorList>
    </citation>
    <scope>NUCLEOTIDE SEQUENCE [LARGE SCALE GENOMIC DNA]</scope>
    <source>
        <strain evidence="17">ATCC 35091 / DSM 1616 / JCM 8930 / NBRC 15331 / P1</strain>
    </source>
</reference>
<dbReference type="KEGG" id="ssol:SULB_2709"/>
<name>A0A0E3MHH8_SACSO</name>
<evidence type="ECO:0000313" key="24">
    <source>
        <dbReference type="Proteomes" id="UP000282269"/>
    </source>
</evidence>
<evidence type="ECO:0000313" key="18">
    <source>
        <dbReference type="Proteomes" id="UP000267993"/>
    </source>
</evidence>
<dbReference type="EMBL" id="CP033238">
    <property type="protein sequence ID" value="AZF77114.1"/>
    <property type="molecule type" value="Genomic_DNA"/>
</dbReference>
<dbReference type="EMBL" id="CP033237">
    <property type="protein sequence ID" value="AZF74491.1"/>
    <property type="molecule type" value="Genomic_DNA"/>
</dbReference>
<protein>
    <submittedName>
        <fullName evidence="4">Uncharacterized protein</fullName>
    </submittedName>
</protein>
<evidence type="ECO:0000313" key="7">
    <source>
        <dbReference type="EMBL" id="AZF74491.1"/>
    </source>
</evidence>
<dbReference type="OMA" id="TVPYPHQ"/>
<dbReference type="Proteomes" id="UP000033057">
    <property type="component" value="Chromosome"/>
</dbReference>
<dbReference type="EMBL" id="CP033235">
    <property type="protein sequence ID" value="AZF69251.1"/>
    <property type="molecule type" value="Genomic_DNA"/>
</dbReference>
<evidence type="ECO:0000313" key="5">
    <source>
        <dbReference type="EMBL" id="AZF69251.1"/>
    </source>
</evidence>
<dbReference type="EMBL" id="CP011055">
    <property type="protein sequence ID" value="AKA74783.1"/>
    <property type="molecule type" value="Genomic_DNA"/>
</dbReference>
<evidence type="ECO:0000313" key="22">
    <source>
        <dbReference type="Proteomes" id="UP000275843"/>
    </source>
</evidence>
<organism evidence="4 16">
    <name type="scientific">Saccharolobus solfataricus</name>
    <name type="common">Sulfolobus solfataricus</name>
    <dbReference type="NCBI Taxonomy" id="2287"/>
    <lineage>
        <taxon>Archaea</taxon>
        <taxon>Thermoproteota</taxon>
        <taxon>Thermoprotei</taxon>
        <taxon>Sulfolobales</taxon>
        <taxon>Sulfolobaceae</taxon>
        <taxon>Saccharolobus</taxon>
    </lineage>
</organism>
<gene>
    <name evidence="12" type="ORF">HFC64_03940</name>
    <name evidence="13" type="ORF">SSOP1_2004</name>
    <name evidence="4" type="ORF">SULA_2708</name>
    <name evidence="2" type="ORF">SULB_2709</name>
    <name evidence="3" type="ORF">SULC_2706</name>
    <name evidence="5" type="ORF">SULG_13805</name>
    <name evidence="6" type="ORF">SULH_13805</name>
    <name evidence="7" type="ORF">SULI_13805</name>
    <name evidence="8" type="ORF">SULM_13795</name>
    <name evidence="9" type="ORF">SULN_13785</name>
    <name evidence="10" type="ORF">SULO_13805</name>
    <name evidence="11" type="ORF">SULZ_13810</name>
</gene>
<sequence>MIILWSRDENLNNFKAFHIHMDKKVLIFIVLIVIISFALIMVYPSDSLLLSPQEAETIFGGKWGVLLNDTNLKSVHTITIYHVNSANLTKQQSLEVKSIEEEVLVGDVNSTNVELTIVVVKFSSNNSWSEILGNNTNYYKYNGYYVTYSATSFTYPKTIIMAYNGSTLIEITLDGYQASFTQVKEILSDLKI</sequence>
<dbReference type="KEGG" id="ssof:SULC_2706"/>
<dbReference type="AlphaFoldDB" id="A0A0E3MHH8"/>
<evidence type="ECO:0000313" key="9">
    <source>
        <dbReference type="EMBL" id="AZF79719.1"/>
    </source>
</evidence>
<reference evidence="13" key="2">
    <citation type="submission" date="2016-04" db="EMBL/GenBank/DDBJ databases">
        <authorList>
            <person name="Evans L.H."/>
            <person name="Alamgir A."/>
            <person name="Owens N."/>
            <person name="Weber N.D."/>
            <person name="Virtaneva K."/>
            <person name="Barbian K."/>
            <person name="Babar A."/>
            <person name="Rosenke K."/>
        </authorList>
    </citation>
    <scope>NUCLEOTIDE SEQUENCE</scope>
    <source>
        <strain evidence="13">P1</strain>
    </source>
</reference>
<evidence type="ECO:0000313" key="8">
    <source>
        <dbReference type="EMBL" id="AZF77114.1"/>
    </source>
</evidence>
<evidence type="ECO:0000313" key="14">
    <source>
        <dbReference type="Proteomes" id="UP000033057"/>
    </source>
</evidence>
<reference evidence="18 19" key="4">
    <citation type="journal article" date="2018" name="Proc. Natl. Acad. Sci. U.S.A.">
        <title>Nonmutational mechanism of inheritance in the Archaeon Sulfolobus solfataricus.</title>
        <authorList>
            <person name="Payne S."/>
            <person name="McCarthy S."/>
            <person name="Johnson T."/>
            <person name="North E."/>
            <person name="Blum P."/>
        </authorList>
    </citation>
    <scope>NUCLEOTIDE SEQUENCE [LARGE SCALE GENOMIC DNA]</scope>
    <source>
        <strain evidence="6 18">SARC-H</strain>
        <strain evidence="7 22">SARC-I</strain>
        <strain evidence="9 23">SARC-N</strain>
        <strain evidence="10 24">SARC-O</strain>
        <strain evidence="11 19">SUL120</strain>
        <strain evidence="5 20">SULG</strain>
        <strain evidence="8 21">SULM</strain>
    </source>
</reference>
<dbReference type="Proteomes" id="UP000267993">
    <property type="component" value="Chromosome"/>
</dbReference>
<dbReference type="PATRIC" id="fig|2287.6.peg.2892"/>
<dbReference type="Proteomes" id="UP000269431">
    <property type="component" value="Chromosome"/>
</dbReference>
<dbReference type="Proteomes" id="UP000033085">
    <property type="component" value="Chromosome"/>
</dbReference>
<dbReference type="EMBL" id="CP033240">
    <property type="protein sequence ID" value="AZF82325.1"/>
    <property type="molecule type" value="Genomic_DNA"/>
</dbReference>
<dbReference type="EMBL" id="CP011057">
    <property type="protein sequence ID" value="AKA80169.1"/>
    <property type="molecule type" value="Genomic_DNA"/>
</dbReference>
<dbReference type="EMBL" id="CP050869">
    <property type="protein sequence ID" value="QPG49142.1"/>
    <property type="molecule type" value="Genomic_DNA"/>
</dbReference>
<evidence type="ECO:0000313" key="20">
    <source>
        <dbReference type="Proteomes" id="UP000273194"/>
    </source>
</evidence>
<evidence type="ECO:0000313" key="13">
    <source>
        <dbReference type="EMBL" id="SAI85558.1"/>
    </source>
</evidence>
<reference evidence="12 25" key="6">
    <citation type="journal article" date="2020" name="Nat. Commun.">
        <title>The structures of two archaeal type IV pili illuminate evolutionary relationships.</title>
        <authorList>
            <person name="Wang F."/>
            <person name="Baquero D.P."/>
            <person name="Su Z."/>
            <person name="Beltran L.C."/>
            <person name="Prangishvili D."/>
            <person name="Krupovic M."/>
            <person name="Egelman E.H."/>
        </authorList>
    </citation>
    <scope>NUCLEOTIDE SEQUENCE [LARGE SCALE GENOMIC DNA]</scope>
    <source>
        <strain evidence="12 25">POZ149</strain>
    </source>
</reference>
<dbReference type="Proteomes" id="UP000273443">
    <property type="component" value="Chromosome"/>
</dbReference>
<dbReference type="KEGG" id="ssoa:SULA_2708"/>
<evidence type="ECO:0000313" key="21">
    <source>
        <dbReference type="Proteomes" id="UP000273443"/>
    </source>
</evidence>
<dbReference type="EMBL" id="CP033236">
    <property type="protein sequence ID" value="AZF71871.1"/>
    <property type="molecule type" value="Genomic_DNA"/>
</dbReference>
<evidence type="ECO:0000256" key="1">
    <source>
        <dbReference type="SAM" id="Phobius"/>
    </source>
</evidence>
<evidence type="ECO:0000313" key="19">
    <source>
        <dbReference type="Proteomes" id="UP000269431"/>
    </source>
</evidence>
<evidence type="ECO:0000313" key="12">
    <source>
        <dbReference type="EMBL" id="QPG49142.1"/>
    </source>
</evidence>
<dbReference type="EMBL" id="CP033241">
    <property type="protein sequence ID" value="AZF84917.1"/>
    <property type="molecule type" value="Genomic_DNA"/>
</dbReference>